<organism evidence="20">
    <name type="scientific">Oryza glumipatula</name>
    <dbReference type="NCBI Taxonomy" id="40148"/>
    <lineage>
        <taxon>Eukaryota</taxon>
        <taxon>Viridiplantae</taxon>
        <taxon>Streptophyta</taxon>
        <taxon>Embryophyta</taxon>
        <taxon>Tracheophyta</taxon>
        <taxon>Spermatophyta</taxon>
        <taxon>Magnoliopsida</taxon>
        <taxon>Liliopsida</taxon>
        <taxon>Poales</taxon>
        <taxon>Poaceae</taxon>
        <taxon>BOP clade</taxon>
        <taxon>Oryzoideae</taxon>
        <taxon>Oryzeae</taxon>
        <taxon>Oryzinae</taxon>
        <taxon>Oryza</taxon>
    </lineage>
</organism>
<evidence type="ECO:0000259" key="17">
    <source>
        <dbReference type="Pfam" id="PF00394"/>
    </source>
</evidence>
<feature type="domain" description="Plastocyanin-like" evidence="18">
    <location>
        <begin position="425"/>
        <end position="564"/>
    </location>
</feature>
<feature type="chain" id="PRO_5005116220" description="Laccase" evidence="15">
    <location>
        <begin position="29"/>
        <end position="1170"/>
    </location>
</feature>
<keyword evidence="12 15" id="KW-0186">Copper</keyword>
<reference evidence="20" key="2">
    <citation type="submission" date="2018-05" db="EMBL/GenBank/DDBJ databases">
        <title>OgluRS3 (Oryza glumaepatula Reference Sequence Version 3).</title>
        <authorList>
            <person name="Zhang J."/>
            <person name="Kudrna D."/>
            <person name="Lee S."/>
            <person name="Talag J."/>
            <person name="Welchert J."/>
            <person name="Wing R.A."/>
        </authorList>
    </citation>
    <scope>NUCLEOTIDE SEQUENCE [LARGE SCALE GENOMIC DNA]</scope>
</reference>
<sequence length="1170" mass="130610">MEKLSMVTSLLCAITVAVLAVAVVGGEAAVVEHTFVVHEMNATHLCNTTKIYVVNGQFPGPTVDVTEGDTVVVHVINKLPFGLTIHWHGVRQMRSCWADGAGFVTECPIPPGNKHTYRFNVTGQVGTLWWHAHVTCLRATINGAFIIRPRDGKYPFPTPAKDVPIIIGEWWELDLIELDRRMMDGNFDDNPLSATINGKLGDLSNCSRMVEESFILDVKHGESYLLRVINTALFSEYYFRVAGHTFTVVGADGNYLTPFKTDMVTVAPGEAIDVIMVADAPPAHYHMIALANQPPEPDPQIPVFTSRGLVRYAGATANNNGLPVPMPIMPNQHNTMPSYYFHANLTGLAHPERHRVPMHVDERLFVTLGLGSICRGQNTTCKRRRSPETIVVATMNNVSFAHPKTTALLERYYDGTSKGVYTEDFPIRPPRPFNYTNRDLIPPGPLEEALEPTFKATKLKRFKYNTSVEIIFQSTTLMQSDSNPMHLHGYDVFLLAQGLGNFNAKRDVRKFNYHNPQLRNTVQVPRGGWAAIRFVTDNPGMWYLHCHFEFHIIMGMATAFIVEDGPTPETSLPPPPPEFKRCGNNADQTTMVASLLCTVSVAVLAVAAVGGEAGVVEHTFVVHEMNVTHLCNTTKIFVVNGQLPGPTVDVTEGDTVVVHVVNKIPHGLTIHWHGVRQLRSCWADGAGFITECPIPPGSERTYRFNVTDQVGTLWWHAHVTCLRSTINGAFIIRPRDGKYPFPTPVKDVPIIIGEWWELDLVELDRRMRDGNFDDNPLSATINGKLGDLSNCSGIVEESFVLDVKHGESYLLRVINTAFFSEYYFKVAGHTFTVVGVDGNYLTPFKTDMVTVAPGEAIDVLMVADAPPAHYHMIALANQPPEPDPQIPEYISRGLVRYTGADANNNGLPVPMPIMPNQHNTMPSYYFHANLTGLMHPKHRRVPMHVDERIFIILGLGTICRGRNTTCKRQRSLETIEVATMNNVSFTHPNTTALLERYYDGTPEGVYTEDFPVRPPRPYNYTNPALIPPGPLEEVLEPTFKATKLKRFKYNTSVEIIFQSSTLLMSDSNPMHLHGYDVFLLAQGLGNFNAKRDIRKFNYHNPQLRNTILVPRGGWAAVRFITDNPGMWYLHCHFEFHIIMGMATAFIVEDGPTPETSLPPPPPEFKRCDAS</sequence>
<dbReference type="HOGENOM" id="CLU_006504_0_1_1"/>
<evidence type="ECO:0000256" key="13">
    <source>
        <dbReference type="ARBA" id="ARBA00023180"/>
    </source>
</evidence>
<dbReference type="GO" id="GO:0048046">
    <property type="term" value="C:apoplast"/>
    <property type="evidence" value="ECO:0007669"/>
    <property type="project" value="UniProtKB-SubCell"/>
</dbReference>
<dbReference type="GO" id="GO:0046274">
    <property type="term" value="P:lignin catabolic process"/>
    <property type="evidence" value="ECO:0007669"/>
    <property type="project" value="UniProtKB-KW"/>
</dbReference>
<proteinExistence type="inferred from homology"/>
<dbReference type="CDD" id="cd13897">
    <property type="entry name" value="CuRO_3_LCC_plant"/>
    <property type="match status" value="2"/>
</dbReference>
<evidence type="ECO:0000259" key="19">
    <source>
        <dbReference type="Pfam" id="PF07732"/>
    </source>
</evidence>
<feature type="domain" description="Plastocyanin-like" evidence="17">
    <location>
        <begin position="162"/>
        <end position="292"/>
    </location>
</feature>
<dbReference type="Pfam" id="PF00394">
    <property type="entry name" value="Cu-oxidase"/>
    <property type="match status" value="2"/>
</dbReference>
<dbReference type="InterPro" id="IPR001117">
    <property type="entry name" value="Cu-oxidase_2nd"/>
</dbReference>
<keyword evidence="21" id="KW-1185">Reference proteome</keyword>
<dbReference type="STRING" id="40148.A0A0E0BLK2"/>
<dbReference type="PROSITE" id="PS00079">
    <property type="entry name" value="MULTICOPPER_OXIDASE1"/>
    <property type="match status" value="2"/>
</dbReference>
<evidence type="ECO:0000259" key="18">
    <source>
        <dbReference type="Pfam" id="PF07731"/>
    </source>
</evidence>
<feature type="region of interest" description="Disordered" evidence="16">
    <location>
        <begin position="1150"/>
        <end position="1170"/>
    </location>
</feature>
<dbReference type="Gramene" id="OGLUM11G20300.1">
    <property type="protein sequence ID" value="OGLUM11G20300.1"/>
    <property type="gene ID" value="OGLUM11G20300"/>
</dbReference>
<evidence type="ECO:0000256" key="10">
    <source>
        <dbReference type="ARBA" id="ARBA00022737"/>
    </source>
</evidence>
<evidence type="ECO:0000256" key="8">
    <source>
        <dbReference type="ARBA" id="ARBA00022723"/>
    </source>
</evidence>
<dbReference type="NCBIfam" id="TIGR03389">
    <property type="entry name" value="laccase"/>
    <property type="match status" value="2"/>
</dbReference>
<dbReference type="InterPro" id="IPR011707">
    <property type="entry name" value="Cu-oxidase-like_N"/>
</dbReference>
<dbReference type="InterPro" id="IPR011706">
    <property type="entry name" value="Cu-oxidase_C"/>
</dbReference>
<dbReference type="Pfam" id="PF07731">
    <property type="entry name" value="Cu-oxidase_2"/>
    <property type="match status" value="2"/>
</dbReference>
<dbReference type="InterPro" id="IPR017761">
    <property type="entry name" value="Laccase"/>
</dbReference>
<evidence type="ECO:0000256" key="9">
    <source>
        <dbReference type="ARBA" id="ARBA00022729"/>
    </source>
</evidence>
<comment type="subcellular location">
    <subcellularLocation>
        <location evidence="3 15">Secreted</location>
        <location evidence="3 15">Extracellular space</location>
        <location evidence="3 15">Apoplast</location>
    </subcellularLocation>
</comment>
<dbReference type="CDD" id="cd13849">
    <property type="entry name" value="CuRO_1_LCC_plant"/>
    <property type="match status" value="2"/>
</dbReference>
<dbReference type="InterPro" id="IPR034289">
    <property type="entry name" value="CuRO_3_LCC"/>
</dbReference>
<dbReference type="InterPro" id="IPR033138">
    <property type="entry name" value="Cu_oxidase_CS"/>
</dbReference>
<dbReference type="PROSITE" id="PS00080">
    <property type="entry name" value="MULTICOPPER_OXIDASE2"/>
    <property type="match status" value="2"/>
</dbReference>
<feature type="domain" description="Plastocyanin-like" evidence="19">
    <location>
        <begin position="622"/>
        <end position="736"/>
    </location>
</feature>
<name>A0A0E0BLK2_9ORYZ</name>
<evidence type="ECO:0000256" key="11">
    <source>
        <dbReference type="ARBA" id="ARBA00023002"/>
    </source>
</evidence>
<comment type="function">
    <text evidence="2 15">Lignin degradation and detoxification of lignin-derived products.</text>
</comment>
<keyword evidence="10 15" id="KW-0677">Repeat</keyword>
<dbReference type="AlphaFoldDB" id="A0A0E0BLK2"/>
<dbReference type="CDD" id="cd13875">
    <property type="entry name" value="CuRO_2_LCC_plant"/>
    <property type="match status" value="2"/>
</dbReference>
<dbReference type="Gene3D" id="2.60.40.420">
    <property type="entry name" value="Cupredoxins - blue copper proteins"/>
    <property type="match status" value="6"/>
</dbReference>
<keyword evidence="7 15" id="KW-0964">Secreted</keyword>
<protein>
    <recommendedName>
        <fullName evidence="5 15">Laccase</fullName>
        <ecNumber evidence="5 15">1.10.3.2</ecNumber>
    </recommendedName>
    <alternativeName>
        <fullName evidence="15">Benzenediol:oxygen oxidoreductase</fullName>
    </alternativeName>
    <alternativeName>
        <fullName evidence="15">Diphenol oxidase</fullName>
    </alternativeName>
    <alternativeName>
        <fullName evidence="15">Urishiol oxidase</fullName>
    </alternativeName>
</protein>
<dbReference type="Pfam" id="PF07732">
    <property type="entry name" value="Cu-oxidase_3"/>
    <property type="match status" value="2"/>
</dbReference>
<evidence type="ECO:0000256" key="3">
    <source>
        <dbReference type="ARBA" id="ARBA00004271"/>
    </source>
</evidence>
<comment type="cofactor">
    <cofactor evidence="15">
        <name>Cu cation</name>
        <dbReference type="ChEBI" id="CHEBI:23378"/>
    </cofactor>
    <text evidence="15">Binds 4 Cu cations per monomer.</text>
</comment>
<feature type="domain" description="Plastocyanin-like" evidence="18">
    <location>
        <begin position="1038"/>
        <end position="1149"/>
    </location>
</feature>
<evidence type="ECO:0000256" key="16">
    <source>
        <dbReference type="SAM" id="MobiDB-lite"/>
    </source>
</evidence>
<dbReference type="InterPro" id="IPR002355">
    <property type="entry name" value="Cu_oxidase_Cu_BS"/>
</dbReference>
<dbReference type="InterPro" id="IPR034285">
    <property type="entry name" value="CuRO_2_LCC"/>
</dbReference>
<dbReference type="eggNOG" id="KOG1263">
    <property type="taxonomic scope" value="Eukaryota"/>
</dbReference>
<keyword evidence="13" id="KW-0325">Glycoprotein</keyword>
<keyword evidence="6 15" id="KW-0052">Apoplast</keyword>
<evidence type="ECO:0000313" key="21">
    <source>
        <dbReference type="Proteomes" id="UP000026961"/>
    </source>
</evidence>
<dbReference type="InterPro" id="IPR045087">
    <property type="entry name" value="Cu-oxidase_fam"/>
</dbReference>
<evidence type="ECO:0000256" key="5">
    <source>
        <dbReference type="ARBA" id="ARBA00012297"/>
    </source>
</evidence>
<evidence type="ECO:0000313" key="20">
    <source>
        <dbReference type="EnsemblPlants" id="OGLUM11G20300.1"/>
    </source>
</evidence>
<evidence type="ECO:0000256" key="12">
    <source>
        <dbReference type="ARBA" id="ARBA00023008"/>
    </source>
</evidence>
<comment type="similarity">
    <text evidence="4 15">Belongs to the multicopper oxidase family.</text>
</comment>
<evidence type="ECO:0000256" key="6">
    <source>
        <dbReference type="ARBA" id="ARBA00022523"/>
    </source>
</evidence>
<dbReference type="GO" id="GO:0052716">
    <property type="term" value="F:hydroquinone:oxygen oxidoreductase activity"/>
    <property type="evidence" value="ECO:0007669"/>
    <property type="project" value="UniProtKB-EC"/>
</dbReference>
<evidence type="ECO:0000256" key="4">
    <source>
        <dbReference type="ARBA" id="ARBA00010609"/>
    </source>
</evidence>
<feature type="domain" description="Plastocyanin-like" evidence="19">
    <location>
        <begin position="37"/>
        <end position="151"/>
    </location>
</feature>
<comment type="catalytic activity">
    <reaction evidence="1 15">
        <text>4 hydroquinone + O2 = 4 benzosemiquinone + 2 H2O</text>
        <dbReference type="Rhea" id="RHEA:11276"/>
        <dbReference type="ChEBI" id="CHEBI:15377"/>
        <dbReference type="ChEBI" id="CHEBI:15379"/>
        <dbReference type="ChEBI" id="CHEBI:17594"/>
        <dbReference type="ChEBI" id="CHEBI:17977"/>
        <dbReference type="EC" id="1.10.3.2"/>
    </reaction>
</comment>
<dbReference type="PANTHER" id="PTHR11709:SF86">
    <property type="entry name" value="LACCASE-18"/>
    <property type="match status" value="1"/>
</dbReference>
<dbReference type="PANTHER" id="PTHR11709">
    <property type="entry name" value="MULTI-COPPER OXIDASE"/>
    <property type="match status" value="1"/>
</dbReference>
<dbReference type="Proteomes" id="UP000026961">
    <property type="component" value="Chromosome 11"/>
</dbReference>
<evidence type="ECO:0000256" key="7">
    <source>
        <dbReference type="ARBA" id="ARBA00022525"/>
    </source>
</evidence>
<evidence type="ECO:0000256" key="14">
    <source>
        <dbReference type="ARBA" id="ARBA00023185"/>
    </source>
</evidence>
<dbReference type="GO" id="GO:0005507">
    <property type="term" value="F:copper ion binding"/>
    <property type="evidence" value="ECO:0007669"/>
    <property type="project" value="InterPro"/>
</dbReference>
<keyword evidence="9 15" id="KW-0732">Signal</keyword>
<dbReference type="EnsemblPlants" id="OGLUM11G20300.1">
    <property type="protein sequence ID" value="OGLUM11G20300.1"/>
    <property type="gene ID" value="OGLUM11G20300"/>
</dbReference>
<evidence type="ECO:0000256" key="15">
    <source>
        <dbReference type="RuleBase" id="RU361119"/>
    </source>
</evidence>
<dbReference type="EC" id="1.10.3.2" evidence="5 15"/>
<keyword evidence="8 15" id="KW-0479">Metal-binding</keyword>
<keyword evidence="14 15" id="KW-0439">Lignin degradation</keyword>
<dbReference type="SUPFAM" id="SSF49503">
    <property type="entry name" value="Cupredoxins"/>
    <property type="match status" value="6"/>
</dbReference>
<feature type="signal peptide" evidence="15">
    <location>
        <begin position="1"/>
        <end position="28"/>
    </location>
</feature>
<evidence type="ECO:0000256" key="1">
    <source>
        <dbReference type="ARBA" id="ARBA00000349"/>
    </source>
</evidence>
<keyword evidence="11 15" id="KW-0560">Oxidoreductase</keyword>
<feature type="domain" description="Plastocyanin-like" evidence="17">
    <location>
        <begin position="747"/>
        <end position="875"/>
    </location>
</feature>
<dbReference type="InterPro" id="IPR008972">
    <property type="entry name" value="Cupredoxin"/>
</dbReference>
<reference evidence="20" key="1">
    <citation type="submission" date="2015-04" db="UniProtKB">
        <authorList>
            <consortium name="EnsemblPlants"/>
        </authorList>
    </citation>
    <scope>IDENTIFICATION</scope>
</reference>
<accession>A0A0E0BLK2</accession>
<evidence type="ECO:0000256" key="2">
    <source>
        <dbReference type="ARBA" id="ARBA00002075"/>
    </source>
</evidence>
<dbReference type="InterPro" id="IPR034288">
    <property type="entry name" value="CuRO_1_LCC"/>
</dbReference>